<evidence type="ECO:0000256" key="3">
    <source>
        <dbReference type="ARBA" id="ARBA00022741"/>
    </source>
</evidence>
<dbReference type="InterPro" id="IPR004753">
    <property type="entry name" value="MreB"/>
</dbReference>
<sequence length="357" mass="38465">MRLLTTGSQTVTRRRVRGELPLARDLAIDLGTANTLVYERGRGIVLNEPSVIAMNEKTNDVLAIGREAWQMIGRTPSYIVAVRPLRKGAITDFDTTQRMIRLILQQVGVGRFGKTRVVVCVPSVITPVERRAVTDAARRAGASDVRLIDQPMAAAIGSGLPIHEPVGNMVIDVGGGTAETAMVSMGGIVSLKAIRVGSFDFDVALQTYARRVHGVAIGERTAEEIKVQIGSAWAGEDEFDAEVKGRDLTTGLPRTFILTPDQVRSALEEPIQAVVDSVIDCLSQAPPELSQDLLVHGVHLVGGGGLLRGLDKRLAHDARVPVRIVRTPMEAVVLGAGRALENFEALSSTFNTYGPRW</sequence>
<organism evidence="7">
    <name type="scientific">marine metagenome</name>
    <dbReference type="NCBI Taxonomy" id="408172"/>
    <lineage>
        <taxon>unclassified sequences</taxon>
        <taxon>metagenomes</taxon>
        <taxon>ecological metagenomes</taxon>
    </lineage>
</organism>
<dbReference type="GO" id="GO:0008360">
    <property type="term" value="P:regulation of cell shape"/>
    <property type="evidence" value="ECO:0007669"/>
    <property type="project" value="UniProtKB-KW"/>
</dbReference>
<dbReference type="PRINTS" id="PR01652">
    <property type="entry name" value="SHAPEPROTEIN"/>
</dbReference>
<dbReference type="GO" id="GO:0005737">
    <property type="term" value="C:cytoplasm"/>
    <property type="evidence" value="ECO:0007669"/>
    <property type="project" value="UniProtKB-SubCell"/>
</dbReference>
<reference evidence="7" key="1">
    <citation type="submission" date="2018-05" db="EMBL/GenBank/DDBJ databases">
        <authorList>
            <person name="Lanie J.A."/>
            <person name="Ng W.-L."/>
            <person name="Kazmierczak K.M."/>
            <person name="Andrzejewski T.M."/>
            <person name="Davidsen T.M."/>
            <person name="Wayne K.J."/>
            <person name="Tettelin H."/>
            <person name="Glass J.I."/>
            <person name="Rusch D."/>
            <person name="Podicherti R."/>
            <person name="Tsui H.-C.T."/>
            <person name="Winkler M.E."/>
        </authorList>
    </citation>
    <scope>NUCLEOTIDE SEQUENCE</scope>
</reference>
<keyword evidence="2" id="KW-0963">Cytoplasm</keyword>
<dbReference type="Gene3D" id="3.30.420.40">
    <property type="match status" value="3"/>
</dbReference>
<evidence type="ECO:0000313" key="7">
    <source>
        <dbReference type="EMBL" id="SUZ59199.1"/>
    </source>
</evidence>
<dbReference type="SUPFAM" id="SSF53067">
    <property type="entry name" value="Actin-like ATPase domain"/>
    <property type="match status" value="2"/>
</dbReference>
<evidence type="ECO:0008006" key="8">
    <source>
        <dbReference type="Google" id="ProtNLM"/>
    </source>
</evidence>
<evidence type="ECO:0000256" key="2">
    <source>
        <dbReference type="ARBA" id="ARBA00022490"/>
    </source>
</evidence>
<dbReference type="HAMAP" id="MF_02207">
    <property type="entry name" value="MreB"/>
    <property type="match status" value="1"/>
</dbReference>
<dbReference type="GO" id="GO:0000902">
    <property type="term" value="P:cell morphogenesis"/>
    <property type="evidence" value="ECO:0007669"/>
    <property type="project" value="InterPro"/>
</dbReference>
<dbReference type="InterPro" id="IPR043129">
    <property type="entry name" value="ATPase_NBD"/>
</dbReference>
<evidence type="ECO:0000256" key="5">
    <source>
        <dbReference type="ARBA" id="ARBA00022960"/>
    </source>
</evidence>
<dbReference type="GO" id="GO:0005524">
    <property type="term" value="F:ATP binding"/>
    <property type="evidence" value="ECO:0007669"/>
    <property type="project" value="UniProtKB-KW"/>
</dbReference>
<evidence type="ECO:0000256" key="6">
    <source>
        <dbReference type="ARBA" id="ARBA00023458"/>
    </source>
</evidence>
<dbReference type="NCBIfam" id="NF010539">
    <property type="entry name" value="PRK13927.1"/>
    <property type="match status" value="1"/>
</dbReference>
<dbReference type="EMBL" id="UINC01000666">
    <property type="protein sequence ID" value="SUZ59199.1"/>
    <property type="molecule type" value="Genomic_DNA"/>
</dbReference>
<name>A0A381NYC6_9ZZZZ</name>
<comment type="similarity">
    <text evidence="6">Belongs to the FtsA/MreB family.</text>
</comment>
<dbReference type="NCBIfam" id="TIGR00904">
    <property type="entry name" value="mreB"/>
    <property type="match status" value="1"/>
</dbReference>
<gene>
    <name evidence="7" type="ORF">METZ01_LOCUS12053</name>
</gene>
<dbReference type="CDD" id="cd10225">
    <property type="entry name" value="ASKHA_NBD_MreB-like"/>
    <property type="match status" value="1"/>
</dbReference>
<dbReference type="PANTHER" id="PTHR42749">
    <property type="entry name" value="CELL SHAPE-DETERMINING PROTEIN MREB"/>
    <property type="match status" value="1"/>
</dbReference>
<dbReference type="PANTHER" id="PTHR42749:SF1">
    <property type="entry name" value="CELL SHAPE-DETERMINING PROTEIN MREB"/>
    <property type="match status" value="1"/>
</dbReference>
<keyword evidence="3" id="KW-0547">Nucleotide-binding</keyword>
<dbReference type="AlphaFoldDB" id="A0A381NYC6"/>
<dbReference type="Pfam" id="PF06723">
    <property type="entry name" value="MreB_Mbl"/>
    <property type="match status" value="1"/>
</dbReference>
<evidence type="ECO:0000256" key="4">
    <source>
        <dbReference type="ARBA" id="ARBA00022840"/>
    </source>
</evidence>
<accession>A0A381NYC6</accession>
<proteinExistence type="inferred from homology"/>
<comment type="subcellular location">
    <subcellularLocation>
        <location evidence="1">Cytoplasm</location>
    </subcellularLocation>
</comment>
<keyword evidence="5" id="KW-0133">Cell shape</keyword>
<dbReference type="InterPro" id="IPR056546">
    <property type="entry name" value="MreB_MamK-like"/>
</dbReference>
<evidence type="ECO:0000256" key="1">
    <source>
        <dbReference type="ARBA" id="ARBA00004496"/>
    </source>
</evidence>
<keyword evidence="4" id="KW-0067">ATP-binding</keyword>
<protein>
    <recommendedName>
        <fullName evidence="8">Cell shape-determining protein MreB</fullName>
    </recommendedName>
</protein>